<feature type="signal peptide" evidence="1">
    <location>
        <begin position="1"/>
        <end position="24"/>
    </location>
</feature>
<dbReference type="Proteomes" id="UP000273083">
    <property type="component" value="Unassembled WGS sequence"/>
</dbReference>
<sequence length="333" mass="35646">MYKKFLLSVLLCFSVITLCSPSQAISAYSLKSIPFVILSNYRVTADIGEEFYILAVTSNGKKPTWKSSDSKIASVNTYGKVITRKAGAATITAKINNAEASCKITVNKTKIVISAGSASIERDETVRLSATTSNNSQVIWKSEKRSIAIVDERGRVTGLKPGQATITATADGSSATCKITVKSPTIKLSQTTIKLYRGQSAKLSAIVSSKVNPKWKTNKKSIAIIDEQGVITAQKNGTAIISATVDDVTKTCEIIVLKPDITLNRTTLSLKKGSSTTISATVSSGNLPVWSSSNPNIVRVNSYGKITALEKGKAYIYVSEDGTKVRCTIQVTE</sequence>
<dbReference type="InterPro" id="IPR003343">
    <property type="entry name" value="Big_2"/>
</dbReference>
<dbReference type="Pfam" id="PF02368">
    <property type="entry name" value="Big_2"/>
    <property type="match status" value="3"/>
</dbReference>
<reference evidence="3 4" key="1">
    <citation type="submission" date="2018-11" db="EMBL/GenBank/DDBJ databases">
        <title>Genomic Encyclopedia of Type Strains, Phase IV (KMG-IV): sequencing the most valuable type-strain genomes for metagenomic binning, comparative biology and taxonomic classification.</title>
        <authorList>
            <person name="Goeker M."/>
        </authorList>
    </citation>
    <scope>NUCLEOTIDE SEQUENCE [LARGE SCALE GENOMIC DNA]</scope>
    <source>
        <strain evidence="3 4">DSM 26537</strain>
    </source>
</reference>
<proteinExistence type="predicted"/>
<keyword evidence="4" id="KW-1185">Reference proteome</keyword>
<accession>A0A3N1XRN3</accession>
<feature type="chain" id="PRO_5017964368" evidence="1">
    <location>
        <begin position="25"/>
        <end position="333"/>
    </location>
</feature>
<evidence type="ECO:0000259" key="2">
    <source>
        <dbReference type="SMART" id="SM00635"/>
    </source>
</evidence>
<dbReference type="Gene3D" id="2.60.40.1080">
    <property type="match status" value="4"/>
</dbReference>
<feature type="domain" description="BIG2" evidence="2">
    <location>
        <begin position="107"/>
        <end position="180"/>
    </location>
</feature>
<dbReference type="InterPro" id="IPR008964">
    <property type="entry name" value="Invasin/intimin_cell_adhesion"/>
</dbReference>
<evidence type="ECO:0000256" key="1">
    <source>
        <dbReference type="SAM" id="SignalP"/>
    </source>
</evidence>
<name>A0A3N1XRN3_9FIRM</name>
<evidence type="ECO:0000313" key="3">
    <source>
        <dbReference type="EMBL" id="ROR29330.1"/>
    </source>
</evidence>
<dbReference type="EMBL" id="RJVG01000003">
    <property type="protein sequence ID" value="ROR29330.1"/>
    <property type="molecule type" value="Genomic_DNA"/>
</dbReference>
<dbReference type="AlphaFoldDB" id="A0A3N1XRN3"/>
<feature type="domain" description="BIG2" evidence="2">
    <location>
        <begin position="257"/>
        <end position="328"/>
    </location>
</feature>
<dbReference type="RefSeq" id="WP_243115317.1">
    <property type="nucleotide sequence ID" value="NZ_RJVG01000003.1"/>
</dbReference>
<feature type="domain" description="BIG2" evidence="2">
    <location>
        <begin position="31"/>
        <end position="105"/>
    </location>
</feature>
<dbReference type="SUPFAM" id="SSF49373">
    <property type="entry name" value="Invasin/intimin cell-adhesion fragments"/>
    <property type="match status" value="4"/>
</dbReference>
<comment type="caution">
    <text evidence="3">The sequence shown here is derived from an EMBL/GenBank/DDBJ whole genome shotgun (WGS) entry which is preliminary data.</text>
</comment>
<keyword evidence="1" id="KW-0732">Signal</keyword>
<evidence type="ECO:0000313" key="4">
    <source>
        <dbReference type="Proteomes" id="UP000273083"/>
    </source>
</evidence>
<feature type="domain" description="BIG2" evidence="2">
    <location>
        <begin position="182"/>
        <end position="255"/>
    </location>
</feature>
<protein>
    <submittedName>
        <fullName evidence="3">Ig-like protein group 2</fullName>
    </submittedName>
</protein>
<gene>
    <name evidence="3" type="ORF">EDD66_103266</name>
</gene>
<organism evidence="3 4">
    <name type="scientific">Mobilisporobacter senegalensis</name>
    <dbReference type="NCBI Taxonomy" id="1329262"/>
    <lineage>
        <taxon>Bacteria</taxon>
        <taxon>Bacillati</taxon>
        <taxon>Bacillota</taxon>
        <taxon>Clostridia</taxon>
        <taxon>Lachnospirales</taxon>
        <taxon>Lachnospiraceae</taxon>
        <taxon>Mobilisporobacter</taxon>
    </lineage>
</organism>
<dbReference type="SMART" id="SM00635">
    <property type="entry name" value="BID_2"/>
    <property type="match status" value="4"/>
</dbReference>